<evidence type="ECO:0000313" key="2">
    <source>
        <dbReference type="Proteomes" id="UP000308196"/>
    </source>
</evidence>
<dbReference type="Proteomes" id="UP000308196">
    <property type="component" value="Chromosome"/>
</dbReference>
<dbReference type="EMBL" id="LR590484">
    <property type="protein sequence ID" value="VTR44791.1"/>
    <property type="molecule type" value="Genomic_DNA"/>
</dbReference>
<proteinExistence type="predicted"/>
<accession>A0A4U9VN32</accession>
<reference evidence="1 2" key="1">
    <citation type="submission" date="2019-05" db="EMBL/GenBank/DDBJ databases">
        <authorList>
            <consortium name="Pathogen Informatics"/>
        </authorList>
    </citation>
    <scope>NUCLEOTIDE SEQUENCE [LARGE SCALE GENOMIC DNA]</scope>
    <source>
        <strain evidence="1 2">NCTC11429</strain>
    </source>
</reference>
<gene>
    <name evidence="1" type="ORF">NCTC11429_03106</name>
</gene>
<dbReference type="AlphaFoldDB" id="A0A4U9VN32"/>
<name>A0A4U9VN32_9SPHI</name>
<organism evidence="1 2">
    <name type="scientific">Sphingobacterium thalpophilum</name>
    <dbReference type="NCBI Taxonomy" id="259"/>
    <lineage>
        <taxon>Bacteria</taxon>
        <taxon>Pseudomonadati</taxon>
        <taxon>Bacteroidota</taxon>
        <taxon>Sphingobacteriia</taxon>
        <taxon>Sphingobacteriales</taxon>
        <taxon>Sphingobacteriaceae</taxon>
        <taxon>Sphingobacterium</taxon>
    </lineage>
</organism>
<protein>
    <submittedName>
        <fullName evidence="1">Uncharacterized protein</fullName>
    </submittedName>
</protein>
<dbReference type="KEGG" id="stha:NCTC11429_03106"/>
<sequence length="73" mass="8751">MKNKIEKSGYHLKTVYCDPFSTLHFSRIDPIYIFMESDRHPVMFIFRQKPLSVPFIIENIQVNDDEFVNRNLS</sequence>
<evidence type="ECO:0000313" key="1">
    <source>
        <dbReference type="EMBL" id="VTR44791.1"/>
    </source>
</evidence>